<dbReference type="Proteomes" id="UP000199584">
    <property type="component" value="Unassembled WGS sequence"/>
</dbReference>
<dbReference type="EMBL" id="FOYM01000020">
    <property type="protein sequence ID" value="SFR10182.1"/>
    <property type="molecule type" value="Genomic_DNA"/>
</dbReference>
<dbReference type="AlphaFoldDB" id="A0A1I6DXX3"/>
<reference evidence="2" key="1">
    <citation type="submission" date="2016-10" db="EMBL/GenBank/DDBJ databases">
        <authorList>
            <person name="Varghese N."/>
            <person name="Submissions S."/>
        </authorList>
    </citation>
    <scope>NUCLEOTIDE SEQUENCE [LARGE SCALE GENOMIC DNA]</scope>
    <source>
        <strain evidence="2">DSM 3669</strain>
    </source>
</reference>
<organism evidence="1 2">
    <name type="scientific">Desulfoscipio geothermicus DSM 3669</name>
    <dbReference type="NCBI Taxonomy" id="1121426"/>
    <lineage>
        <taxon>Bacteria</taxon>
        <taxon>Bacillati</taxon>
        <taxon>Bacillota</taxon>
        <taxon>Clostridia</taxon>
        <taxon>Eubacteriales</taxon>
        <taxon>Desulfallaceae</taxon>
        <taxon>Desulfoscipio</taxon>
    </lineage>
</organism>
<proteinExistence type="predicted"/>
<evidence type="ECO:0000313" key="1">
    <source>
        <dbReference type="EMBL" id="SFR10182.1"/>
    </source>
</evidence>
<gene>
    <name evidence="1" type="ORF">SAMN05660706_12055</name>
</gene>
<sequence length="86" mass="9775">MLIEGTGAIKIKCGIKCGMNRYLTINKKASEPRRPCHYWRECVRIELTRDGIAAPRLVLKTRRATRPHPPPLVCIFATLFIIANQS</sequence>
<keyword evidence="2" id="KW-1185">Reference proteome</keyword>
<dbReference type="STRING" id="39060.SAMN05660706_12055"/>
<accession>A0A1I6DXX3</accession>
<evidence type="ECO:0000313" key="2">
    <source>
        <dbReference type="Proteomes" id="UP000199584"/>
    </source>
</evidence>
<name>A0A1I6DXX3_9FIRM</name>
<protein>
    <submittedName>
        <fullName evidence="1">Uncharacterized protein</fullName>
    </submittedName>
</protein>